<keyword evidence="9 12" id="KW-0368">Histidine biosynthesis</keyword>
<evidence type="ECO:0000256" key="13">
    <source>
        <dbReference type="RuleBase" id="RU003657"/>
    </source>
</evidence>
<dbReference type="InterPro" id="IPR023016">
    <property type="entry name" value="HisA/PriA"/>
</dbReference>
<keyword evidence="7 12" id="KW-0963">Cytoplasm</keyword>
<dbReference type="InterPro" id="IPR044524">
    <property type="entry name" value="Isoase_HisA-like"/>
</dbReference>
<dbReference type="InterPro" id="IPR013785">
    <property type="entry name" value="Aldolase_TIM"/>
</dbReference>
<dbReference type="CDD" id="cd04732">
    <property type="entry name" value="HisA"/>
    <property type="match status" value="1"/>
</dbReference>
<keyword evidence="10 12" id="KW-0413">Isomerase</keyword>
<dbReference type="OrthoDB" id="9807749at2"/>
<evidence type="ECO:0000256" key="11">
    <source>
        <dbReference type="ARBA" id="ARBA00030547"/>
    </source>
</evidence>
<reference evidence="15 16" key="1">
    <citation type="submission" date="2017-06" db="EMBL/GenBank/DDBJ databases">
        <title>the draft geome sequence of Illustriluteabacillus marina B3227.</title>
        <authorList>
            <person name="He R.-H."/>
            <person name="Du Z.-J."/>
        </authorList>
    </citation>
    <scope>NUCLEOTIDE SEQUENCE [LARGE SCALE GENOMIC DNA]</scope>
    <source>
        <strain evidence="15 16">B3227</strain>
    </source>
</reference>
<evidence type="ECO:0000256" key="3">
    <source>
        <dbReference type="ARBA" id="ARBA00005133"/>
    </source>
</evidence>
<feature type="active site" description="Proton acceptor" evidence="12">
    <location>
        <position position="8"/>
    </location>
</feature>
<comment type="pathway">
    <text evidence="3 12 14">Amino-acid biosynthesis; L-histidine biosynthesis; L-histidine from 5-phospho-alpha-D-ribose 1-diphosphate: step 4/9.</text>
</comment>
<comment type="similarity">
    <text evidence="4 12 13">Belongs to the HisA/HisF family.</text>
</comment>
<proteinExistence type="inferred from homology"/>
<dbReference type="GO" id="GO:0005737">
    <property type="term" value="C:cytoplasm"/>
    <property type="evidence" value="ECO:0007669"/>
    <property type="project" value="UniProtKB-SubCell"/>
</dbReference>
<evidence type="ECO:0000313" key="16">
    <source>
        <dbReference type="Proteomes" id="UP000243524"/>
    </source>
</evidence>
<evidence type="ECO:0000256" key="12">
    <source>
        <dbReference type="HAMAP-Rule" id="MF_01014"/>
    </source>
</evidence>
<evidence type="ECO:0000256" key="14">
    <source>
        <dbReference type="RuleBase" id="RU003658"/>
    </source>
</evidence>
<evidence type="ECO:0000256" key="8">
    <source>
        <dbReference type="ARBA" id="ARBA00022605"/>
    </source>
</evidence>
<dbReference type="EMBL" id="PJNH01000003">
    <property type="protein sequence ID" value="PKR77036.1"/>
    <property type="molecule type" value="Genomic_DNA"/>
</dbReference>
<dbReference type="GO" id="GO:0000162">
    <property type="term" value="P:L-tryptophan biosynthetic process"/>
    <property type="evidence" value="ECO:0007669"/>
    <property type="project" value="TreeGrafter"/>
</dbReference>
<dbReference type="Proteomes" id="UP000243524">
    <property type="component" value="Unassembled WGS sequence"/>
</dbReference>
<name>A0A2I0QRS5_9BACI</name>
<evidence type="ECO:0000256" key="7">
    <source>
        <dbReference type="ARBA" id="ARBA00022490"/>
    </source>
</evidence>
<dbReference type="EC" id="5.3.1.16" evidence="5 12"/>
<evidence type="ECO:0000256" key="1">
    <source>
        <dbReference type="ARBA" id="ARBA00000901"/>
    </source>
</evidence>
<evidence type="ECO:0000256" key="6">
    <source>
        <dbReference type="ARBA" id="ARBA00018464"/>
    </source>
</evidence>
<dbReference type="Gene3D" id="3.20.20.70">
    <property type="entry name" value="Aldolase class I"/>
    <property type="match status" value="1"/>
</dbReference>
<evidence type="ECO:0000256" key="9">
    <source>
        <dbReference type="ARBA" id="ARBA00023102"/>
    </source>
</evidence>
<evidence type="ECO:0000256" key="4">
    <source>
        <dbReference type="ARBA" id="ARBA00009667"/>
    </source>
</evidence>
<dbReference type="PANTHER" id="PTHR43090:SF2">
    <property type="entry name" value="1-(5-PHOSPHORIBOSYL)-5-[(5-PHOSPHORIBOSYLAMINO)METHYLIDENEAMINO] IMIDAZOLE-4-CARBOXAMIDE ISOMERASE"/>
    <property type="match status" value="1"/>
</dbReference>
<sequence>MNIYPAIDIRDQQCVRLIQGDYNQQTDYGNPVHMAQKWKEEGAEYLHLVDLDAAKGDPSNNLTIIKEIVKQTRLPVQVGGGVRSIERIEQLLNIGVSRVILGTAAVKDPDFLKEAVNQYGDQVVVSIDARNGYVATDGWIETSEVDAVDFLKTLDQVGVATIVYTDISKDGMLQGPNFEELKRIDSVNDIQVIASGGVSSEEDIEQLREMNIYGAIVGKAIYEGKVDLKKVMEE</sequence>
<dbReference type="InterPro" id="IPR011060">
    <property type="entry name" value="RibuloseP-bd_barrel"/>
</dbReference>
<comment type="caution">
    <text evidence="15">The sequence shown here is derived from an EMBL/GenBank/DDBJ whole genome shotgun (WGS) entry which is preliminary data.</text>
</comment>
<dbReference type="RefSeq" id="WP_101331839.1">
    <property type="nucleotide sequence ID" value="NZ_PJNH01000003.1"/>
</dbReference>
<dbReference type="GO" id="GO:0000105">
    <property type="term" value="P:L-histidine biosynthetic process"/>
    <property type="evidence" value="ECO:0007669"/>
    <property type="project" value="UniProtKB-UniRule"/>
</dbReference>
<dbReference type="Pfam" id="PF00977">
    <property type="entry name" value="His_biosynth"/>
    <property type="match status" value="1"/>
</dbReference>
<dbReference type="NCBIfam" id="TIGR00007">
    <property type="entry name" value="1-(5-phosphoribosyl)-5-[(5-phosphoribosylamino)methylideneamino]imidazole-4-carboxamide isomerase"/>
    <property type="match status" value="1"/>
</dbReference>
<comment type="subcellular location">
    <subcellularLocation>
        <location evidence="2 12 14">Cytoplasm</location>
    </subcellularLocation>
</comment>
<keyword evidence="16" id="KW-1185">Reference proteome</keyword>
<dbReference type="NCBIfam" id="NF010112">
    <property type="entry name" value="PRK13585.1"/>
    <property type="match status" value="1"/>
</dbReference>
<dbReference type="InterPro" id="IPR006063">
    <property type="entry name" value="HisA_bact_arch"/>
</dbReference>
<evidence type="ECO:0000256" key="5">
    <source>
        <dbReference type="ARBA" id="ARBA00012550"/>
    </source>
</evidence>
<organism evidence="15 16">
    <name type="scientific">Halalkalibacillus sediminis</name>
    <dbReference type="NCBI Taxonomy" id="2018042"/>
    <lineage>
        <taxon>Bacteria</taxon>
        <taxon>Bacillati</taxon>
        <taxon>Bacillota</taxon>
        <taxon>Bacilli</taxon>
        <taxon>Bacillales</taxon>
        <taxon>Bacillaceae</taxon>
        <taxon>Halalkalibacillus</taxon>
    </lineage>
</organism>
<evidence type="ECO:0000256" key="10">
    <source>
        <dbReference type="ARBA" id="ARBA00023235"/>
    </source>
</evidence>
<accession>A0A2I0QRS5</accession>
<dbReference type="FunFam" id="3.20.20.70:FF:000009">
    <property type="entry name" value="1-(5-phosphoribosyl)-5-[(5-phosphoribosylamino)methylideneamino] imidazole-4-carboxamide isomerase"/>
    <property type="match status" value="1"/>
</dbReference>
<dbReference type="PANTHER" id="PTHR43090">
    <property type="entry name" value="1-(5-PHOSPHORIBOSYL)-5-[(5-PHOSPHORIBOSYLAMINO)METHYLIDENEAMINO] IMIDAZOLE-4-CARBOXAMIDE ISOMERASE"/>
    <property type="match status" value="1"/>
</dbReference>
<dbReference type="SUPFAM" id="SSF51366">
    <property type="entry name" value="Ribulose-phoshate binding barrel"/>
    <property type="match status" value="1"/>
</dbReference>
<dbReference type="UniPathway" id="UPA00031">
    <property type="reaction ID" value="UER00009"/>
</dbReference>
<gene>
    <name evidence="12" type="primary">hisA</name>
    <name evidence="15" type="ORF">CEY16_09820</name>
</gene>
<evidence type="ECO:0000313" key="15">
    <source>
        <dbReference type="EMBL" id="PKR77036.1"/>
    </source>
</evidence>
<dbReference type="AlphaFoldDB" id="A0A2I0QRS5"/>
<protein>
    <recommendedName>
        <fullName evidence="6 12">1-(5-phosphoribosyl)-5-[(5-phosphoribosylamino)methylideneamino] imidazole-4-carboxamide isomerase</fullName>
        <ecNumber evidence="5 12">5.3.1.16</ecNumber>
    </recommendedName>
    <alternativeName>
        <fullName evidence="11 12">Phosphoribosylformimino-5-aminoimidazole carboxamide ribotide isomerase</fullName>
    </alternativeName>
</protein>
<feature type="active site" description="Proton donor" evidence="12">
    <location>
        <position position="128"/>
    </location>
</feature>
<dbReference type="InterPro" id="IPR006062">
    <property type="entry name" value="His_biosynth"/>
</dbReference>
<keyword evidence="8 12" id="KW-0028">Amino-acid biosynthesis</keyword>
<evidence type="ECO:0000256" key="2">
    <source>
        <dbReference type="ARBA" id="ARBA00004496"/>
    </source>
</evidence>
<dbReference type="GO" id="GO:0003949">
    <property type="term" value="F:1-(5-phosphoribosyl)-5-[(5-phosphoribosylamino)methylideneamino]imidazole-4-carboxamide isomerase activity"/>
    <property type="evidence" value="ECO:0007669"/>
    <property type="project" value="UniProtKB-UniRule"/>
</dbReference>
<dbReference type="HAMAP" id="MF_01014">
    <property type="entry name" value="HisA"/>
    <property type="match status" value="1"/>
</dbReference>
<comment type="catalytic activity">
    <reaction evidence="1 12 14">
        <text>1-(5-phospho-beta-D-ribosyl)-5-[(5-phospho-beta-D-ribosylamino)methylideneamino]imidazole-4-carboxamide = 5-[(5-phospho-1-deoxy-D-ribulos-1-ylimino)methylamino]-1-(5-phospho-beta-D-ribosyl)imidazole-4-carboxamide</text>
        <dbReference type="Rhea" id="RHEA:15469"/>
        <dbReference type="ChEBI" id="CHEBI:58435"/>
        <dbReference type="ChEBI" id="CHEBI:58525"/>
        <dbReference type="EC" id="5.3.1.16"/>
    </reaction>
</comment>